<keyword evidence="1" id="KW-0472">Membrane</keyword>
<evidence type="ECO:0000313" key="3">
    <source>
        <dbReference type="Proteomes" id="UP001302274"/>
    </source>
</evidence>
<dbReference type="EMBL" id="JAYGJQ010000002">
    <property type="protein sequence ID" value="MEA9358042.1"/>
    <property type="molecule type" value="Genomic_DNA"/>
</dbReference>
<evidence type="ECO:0000256" key="1">
    <source>
        <dbReference type="SAM" id="Phobius"/>
    </source>
</evidence>
<accession>A0ABU5VYB2</accession>
<feature type="transmembrane region" description="Helical" evidence="1">
    <location>
        <begin position="7"/>
        <end position="25"/>
    </location>
</feature>
<sequence>MKILKNIITAFLISLFFGLLGYYEFFTMHSPTGRPLLVKNKHDLAVFVVILWGLLFFILNGNILLYKKKNEEEFKLKNFRKDKK</sequence>
<feature type="transmembrane region" description="Helical" evidence="1">
    <location>
        <begin position="45"/>
        <end position="66"/>
    </location>
</feature>
<keyword evidence="3" id="KW-1185">Reference proteome</keyword>
<comment type="caution">
    <text evidence="2">The sequence shown here is derived from an EMBL/GenBank/DDBJ whole genome shotgun (WGS) entry which is preliminary data.</text>
</comment>
<dbReference type="RefSeq" id="WP_323578284.1">
    <property type="nucleotide sequence ID" value="NZ_JAYGJQ010000002.1"/>
</dbReference>
<organism evidence="2 3">
    <name type="scientific">Bacteriovorax antarcticus</name>
    <dbReference type="NCBI Taxonomy" id="3088717"/>
    <lineage>
        <taxon>Bacteria</taxon>
        <taxon>Pseudomonadati</taxon>
        <taxon>Bdellovibrionota</taxon>
        <taxon>Bacteriovoracia</taxon>
        <taxon>Bacteriovoracales</taxon>
        <taxon>Bacteriovoracaceae</taxon>
        <taxon>Bacteriovorax</taxon>
    </lineage>
</organism>
<reference evidence="2 3" key="1">
    <citation type="submission" date="2023-11" db="EMBL/GenBank/DDBJ databases">
        <title>A Novel Polar Bacteriovorax (B. antarcticus) Isolated from the Biocrust in Antarctica.</title>
        <authorList>
            <person name="Mun W."/>
            <person name="Choi S.Y."/>
            <person name="Mitchell R.J."/>
        </authorList>
    </citation>
    <scope>NUCLEOTIDE SEQUENCE [LARGE SCALE GENOMIC DNA]</scope>
    <source>
        <strain evidence="2 3">PP10</strain>
    </source>
</reference>
<protein>
    <submittedName>
        <fullName evidence="2">Uncharacterized protein</fullName>
    </submittedName>
</protein>
<gene>
    <name evidence="2" type="ORF">SHI21_17550</name>
</gene>
<dbReference type="Proteomes" id="UP001302274">
    <property type="component" value="Unassembled WGS sequence"/>
</dbReference>
<evidence type="ECO:0000313" key="2">
    <source>
        <dbReference type="EMBL" id="MEA9358042.1"/>
    </source>
</evidence>
<keyword evidence="1" id="KW-0812">Transmembrane</keyword>
<name>A0ABU5VYB2_9BACT</name>
<keyword evidence="1" id="KW-1133">Transmembrane helix</keyword>
<proteinExistence type="predicted"/>